<evidence type="ECO:0000313" key="6">
    <source>
        <dbReference type="Proteomes" id="UP001230504"/>
    </source>
</evidence>
<dbReference type="SMART" id="SM00825">
    <property type="entry name" value="PKS_KS"/>
    <property type="match status" value="1"/>
</dbReference>
<dbReference type="CDD" id="cd00833">
    <property type="entry name" value="PKS"/>
    <property type="match status" value="1"/>
</dbReference>
<dbReference type="RefSeq" id="XP_060409127.1">
    <property type="nucleotide sequence ID" value="XM_060564857.1"/>
</dbReference>
<dbReference type="GO" id="GO:0044550">
    <property type="term" value="P:secondary metabolite biosynthetic process"/>
    <property type="evidence" value="ECO:0007669"/>
    <property type="project" value="TreeGrafter"/>
</dbReference>
<comment type="caution">
    <text evidence="5">The sequence shown here is derived from an EMBL/GenBank/DDBJ whole genome shotgun (WGS) entry which is preliminary data.</text>
</comment>
<feature type="domain" description="Ketosynthase family 3 (KS3)" evidence="4">
    <location>
        <begin position="1"/>
        <end position="258"/>
    </location>
</feature>
<dbReference type="Proteomes" id="UP001230504">
    <property type="component" value="Unassembled WGS sequence"/>
</dbReference>
<dbReference type="Gene3D" id="3.40.47.10">
    <property type="match status" value="2"/>
</dbReference>
<keyword evidence="1" id="KW-0596">Phosphopantetheine</keyword>
<dbReference type="InterPro" id="IPR016039">
    <property type="entry name" value="Thiolase-like"/>
</dbReference>
<dbReference type="GO" id="GO:0004312">
    <property type="term" value="F:fatty acid synthase activity"/>
    <property type="evidence" value="ECO:0007669"/>
    <property type="project" value="TreeGrafter"/>
</dbReference>
<dbReference type="InterPro" id="IPR014031">
    <property type="entry name" value="Ketoacyl_synth_C"/>
</dbReference>
<evidence type="ECO:0000313" key="5">
    <source>
        <dbReference type="EMBL" id="KAK1573510.1"/>
    </source>
</evidence>
<keyword evidence="3" id="KW-0808">Transferase</keyword>
<comment type="similarity">
    <text evidence="3">Belongs to the thiolase-like superfamily. Beta-ketoacyl-ACP synthases family.</text>
</comment>
<dbReference type="SUPFAM" id="SSF53901">
    <property type="entry name" value="Thiolase-like"/>
    <property type="match status" value="2"/>
</dbReference>
<accession>A0AAD8V0P9</accession>
<keyword evidence="2" id="KW-0597">Phosphoprotein</keyword>
<evidence type="ECO:0000259" key="4">
    <source>
        <dbReference type="PROSITE" id="PS52004"/>
    </source>
</evidence>
<dbReference type="GO" id="GO:0006633">
    <property type="term" value="P:fatty acid biosynthetic process"/>
    <property type="evidence" value="ECO:0007669"/>
    <property type="project" value="TreeGrafter"/>
</dbReference>
<dbReference type="PANTHER" id="PTHR43775:SF29">
    <property type="entry name" value="ASPERFURANONE POLYKETIDE SYNTHASE AFOG-RELATED"/>
    <property type="match status" value="1"/>
</dbReference>
<dbReference type="Pfam" id="PF00109">
    <property type="entry name" value="ketoacyl-synt"/>
    <property type="match status" value="2"/>
</dbReference>
<keyword evidence="6" id="KW-1185">Reference proteome</keyword>
<dbReference type="PROSITE" id="PS52004">
    <property type="entry name" value="KS3_2"/>
    <property type="match status" value="1"/>
</dbReference>
<reference evidence="5" key="1">
    <citation type="submission" date="2021-06" db="EMBL/GenBank/DDBJ databases">
        <title>Comparative genomics, transcriptomics and evolutionary studies reveal genomic signatures of adaptation to plant cell wall in hemibiotrophic fungi.</title>
        <authorList>
            <consortium name="DOE Joint Genome Institute"/>
            <person name="Baroncelli R."/>
            <person name="Diaz J.F."/>
            <person name="Benocci T."/>
            <person name="Peng M."/>
            <person name="Battaglia E."/>
            <person name="Haridas S."/>
            <person name="Andreopoulos W."/>
            <person name="Labutti K."/>
            <person name="Pangilinan J."/>
            <person name="Floch G.L."/>
            <person name="Makela M.R."/>
            <person name="Henrissat B."/>
            <person name="Grigoriev I.V."/>
            <person name="Crouch J.A."/>
            <person name="De Vries R.P."/>
            <person name="Sukno S.A."/>
            <person name="Thon M.R."/>
        </authorList>
    </citation>
    <scope>NUCLEOTIDE SEQUENCE</scope>
    <source>
        <strain evidence="5">CBS 125086</strain>
    </source>
</reference>
<organism evidence="5 6">
    <name type="scientific">Colletotrichum navitas</name>
    <dbReference type="NCBI Taxonomy" id="681940"/>
    <lineage>
        <taxon>Eukaryota</taxon>
        <taxon>Fungi</taxon>
        <taxon>Dikarya</taxon>
        <taxon>Ascomycota</taxon>
        <taxon>Pezizomycotina</taxon>
        <taxon>Sordariomycetes</taxon>
        <taxon>Hypocreomycetidae</taxon>
        <taxon>Glomerellales</taxon>
        <taxon>Glomerellaceae</taxon>
        <taxon>Colletotrichum</taxon>
        <taxon>Colletotrichum graminicola species complex</taxon>
    </lineage>
</organism>
<proteinExistence type="inferred from homology"/>
<evidence type="ECO:0000256" key="2">
    <source>
        <dbReference type="ARBA" id="ARBA00022553"/>
    </source>
</evidence>
<name>A0AAD8V0P9_9PEZI</name>
<evidence type="ECO:0000256" key="1">
    <source>
        <dbReference type="ARBA" id="ARBA00022450"/>
    </source>
</evidence>
<dbReference type="InterPro" id="IPR014030">
    <property type="entry name" value="Ketoacyl_synth_N"/>
</dbReference>
<dbReference type="PANTHER" id="PTHR43775">
    <property type="entry name" value="FATTY ACID SYNTHASE"/>
    <property type="match status" value="1"/>
</dbReference>
<sequence>MAAGIPMAQVAGSKTSVYCANFARDQETIVPRDPEYQSQYQSTATGYALLSNRISHFCHLKGPSLTPEAIGIVLDNSNFLSKDGRCFSFDHRANGYGRGEGFGFVLIKKLTDAIRDGDCIRAVICGTGTNQDGQTPSITQPGPDAQCALIRDTYERAGLGFEQTQFMEAHGTGTLVADPIEAGAIGETFRPSRKEPLYIGSVKFNIGHLEDATGLAGLIKIVLALEKGVIPPNADFEKVNPALDLDGLKLRIPTKAVP</sequence>
<dbReference type="InterPro" id="IPR050091">
    <property type="entry name" value="PKS_NRPS_Biosynth_Enz"/>
</dbReference>
<dbReference type="GeneID" id="85449097"/>
<dbReference type="EMBL" id="JAHLJV010000091">
    <property type="protein sequence ID" value="KAK1573510.1"/>
    <property type="molecule type" value="Genomic_DNA"/>
</dbReference>
<dbReference type="Pfam" id="PF02801">
    <property type="entry name" value="Ketoacyl-synt_C"/>
    <property type="match status" value="1"/>
</dbReference>
<dbReference type="InterPro" id="IPR020841">
    <property type="entry name" value="PKS_Beta-ketoAc_synthase_dom"/>
</dbReference>
<gene>
    <name evidence="5" type="ORF">LY79DRAFT_697535</name>
</gene>
<dbReference type="AlphaFoldDB" id="A0AAD8V0P9"/>
<evidence type="ECO:0000256" key="3">
    <source>
        <dbReference type="RuleBase" id="RU003694"/>
    </source>
</evidence>
<protein>
    <submittedName>
        <fullName evidence="5">Thiolase-like protein</fullName>
    </submittedName>
</protein>